<dbReference type="HOGENOM" id="CLU_2028163_0_0_1"/>
<sequence length="122" mass="13937">MAFTHWVDVAFFIEKELTEENSLPGLLQKQNRQYKTHLLIGALMMDEPLLPISRSDLSLYGGMSNLNCCSWLTNFRRDPTNENKATFGADTWVTTATINAPFGSTGNLLDDVSQRWRPERIR</sequence>
<dbReference type="AlphaFoldDB" id="A0A0C3ASZ6"/>
<proteinExistence type="predicted"/>
<dbReference type="EMBL" id="KN824297">
    <property type="protein sequence ID" value="KIM27675.1"/>
    <property type="molecule type" value="Genomic_DNA"/>
</dbReference>
<organism evidence="1 2">
    <name type="scientific">Serendipita vermifera MAFF 305830</name>
    <dbReference type="NCBI Taxonomy" id="933852"/>
    <lineage>
        <taxon>Eukaryota</taxon>
        <taxon>Fungi</taxon>
        <taxon>Dikarya</taxon>
        <taxon>Basidiomycota</taxon>
        <taxon>Agaricomycotina</taxon>
        <taxon>Agaricomycetes</taxon>
        <taxon>Sebacinales</taxon>
        <taxon>Serendipitaceae</taxon>
        <taxon>Serendipita</taxon>
    </lineage>
</organism>
<gene>
    <name evidence="1" type="ORF">M408DRAFT_162855</name>
</gene>
<accession>A0A0C3ASZ6</accession>
<evidence type="ECO:0000313" key="1">
    <source>
        <dbReference type="EMBL" id="KIM27675.1"/>
    </source>
</evidence>
<reference evidence="2" key="2">
    <citation type="submission" date="2015-01" db="EMBL/GenBank/DDBJ databases">
        <title>Evolutionary Origins and Diversification of the Mycorrhizal Mutualists.</title>
        <authorList>
            <consortium name="DOE Joint Genome Institute"/>
            <consortium name="Mycorrhizal Genomics Consortium"/>
            <person name="Kohler A."/>
            <person name="Kuo A."/>
            <person name="Nagy L.G."/>
            <person name="Floudas D."/>
            <person name="Copeland A."/>
            <person name="Barry K.W."/>
            <person name="Cichocki N."/>
            <person name="Veneault-Fourrey C."/>
            <person name="LaButti K."/>
            <person name="Lindquist E.A."/>
            <person name="Lipzen A."/>
            <person name="Lundell T."/>
            <person name="Morin E."/>
            <person name="Murat C."/>
            <person name="Riley R."/>
            <person name="Ohm R."/>
            <person name="Sun H."/>
            <person name="Tunlid A."/>
            <person name="Henrissat B."/>
            <person name="Grigoriev I.V."/>
            <person name="Hibbett D.S."/>
            <person name="Martin F."/>
        </authorList>
    </citation>
    <scope>NUCLEOTIDE SEQUENCE [LARGE SCALE GENOMIC DNA]</scope>
    <source>
        <strain evidence="2">MAFF 305830</strain>
    </source>
</reference>
<keyword evidence="2" id="KW-1185">Reference proteome</keyword>
<dbReference type="Proteomes" id="UP000054097">
    <property type="component" value="Unassembled WGS sequence"/>
</dbReference>
<name>A0A0C3ASZ6_SERVB</name>
<protein>
    <submittedName>
        <fullName evidence="1">Uncharacterized protein</fullName>
    </submittedName>
</protein>
<evidence type="ECO:0000313" key="2">
    <source>
        <dbReference type="Proteomes" id="UP000054097"/>
    </source>
</evidence>
<reference evidence="1 2" key="1">
    <citation type="submission" date="2014-04" db="EMBL/GenBank/DDBJ databases">
        <authorList>
            <consortium name="DOE Joint Genome Institute"/>
            <person name="Kuo A."/>
            <person name="Zuccaro A."/>
            <person name="Kohler A."/>
            <person name="Nagy L.G."/>
            <person name="Floudas D."/>
            <person name="Copeland A."/>
            <person name="Barry K.W."/>
            <person name="Cichocki N."/>
            <person name="Veneault-Fourrey C."/>
            <person name="LaButti K."/>
            <person name="Lindquist E.A."/>
            <person name="Lipzen A."/>
            <person name="Lundell T."/>
            <person name="Morin E."/>
            <person name="Murat C."/>
            <person name="Sun H."/>
            <person name="Tunlid A."/>
            <person name="Henrissat B."/>
            <person name="Grigoriev I.V."/>
            <person name="Hibbett D.S."/>
            <person name="Martin F."/>
            <person name="Nordberg H.P."/>
            <person name="Cantor M.N."/>
            <person name="Hua S.X."/>
        </authorList>
    </citation>
    <scope>NUCLEOTIDE SEQUENCE [LARGE SCALE GENOMIC DNA]</scope>
    <source>
        <strain evidence="1 2">MAFF 305830</strain>
    </source>
</reference>